<proteinExistence type="predicted"/>
<keyword evidence="2" id="KW-1185">Reference proteome</keyword>
<dbReference type="Proteomes" id="UP000053989">
    <property type="component" value="Unassembled WGS sequence"/>
</dbReference>
<evidence type="ECO:0000313" key="2">
    <source>
        <dbReference type="Proteomes" id="UP000053989"/>
    </source>
</evidence>
<dbReference type="HOGENOM" id="CLU_2759294_0_0_1"/>
<sequence length="70" mass="8222">MVRNEAFGDWMPEFWDRRCRVSRGHTHSNSEDEDAKLDDVACTTTTTSRCWRSRSVHVLGYVMYDRSVHA</sequence>
<accession>A0A0C2ZIP5</accession>
<dbReference type="EMBL" id="KN822205">
    <property type="protein sequence ID" value="KIM52617.1"/>
    <property type="molecule type" value="Genomic_DNA"/>
</dbReference>
<protein>
    <submittedName>
        <fullName evidence="1">Uncharacterized protein</fullName>
    </submittedName>
</protein>
<evidence type="ECO:0000313" key="1">
    <source>
        <dbReference type="EMBL" id="KIM52617.1"/>
    </source>
</evidence>
<organism evidence="1 2">
    <name type="scientific">Scleroderma citrinum Foug A</name>
    <dbReference type="NCBI Taxonomy" id="1036808"/>
    <lineage>
        <taxon>Eukaryota</taxon>
        <taxon>Fungi</taxon>
        <taxon>Dikarya</taxon>
        <taxon>Basidiomycota</taxon>
        <taxon>Agaricomycotina</taxon>
        <taxon>Agaricomycetes</taxon>
        <taxon>Agaricomycetidae</taxon>
        <taxon>Boletales</taxon>
        <taxon>Sclerodermatineae</taxon>
        <taxon>Sclerodermataceae</taxon>
        <taxon>Scleroderma</taxon>
    </lineage>
</organism>
<reference evidence="1 2" key="1">
    <citation type="submission" date="2014-04" db="EMBL/GenBank/DDBJ databases">
        <authorList>
            <consortium name="DOE Joint Genome Institute"/>
            <person name="Kuo A."/>
            <person name="Kohler A."/>
            <person name="Nagy L.G."/>
            <person name="Floudas D."/>
            <person name="Copeland A."/>
            <person name="Barry K.W."/>
            <person name="Cichocki N."/>
            <person name="Veneault-Fourrey C."/>
            <person name="LaButti K."/>
            <person name="Lindquist E.A."/>
            <person name="Lipzen A."/>
            <person name="Lundell T."/>
            <person name="Morin E."/>
            <person name="Murat C."/>
            <person name="Sun H."/>
            <person name="Tunlid A."/>
            <person name="Henrissat B."/>
            <person name="Grigoriev I.V."/>
            <person name="Hibbett D.S."/>
            <person name="Martin F."/>
            <person name="Nordberg H.P."/>
            <person name="Cantor M.N."/>
            <person name="Hua S.X."/>
        </authorList>
    </citation>
    <scope>NUCLEOTIDE SEQUENCE [LARGE SCALE GENOMIC DNA]</scope>
    <source>
        <strain evidence="1 2">Foug A</strain>
    </source>
</reference>
<dbReference type="AlphaFoldDB" id="A0A0C2ZIP5"/>
<reference evidence="2" key="2">
    <citation type="submission" date="2015-01" db="EMBL/GenBank/DDBJ databases">
        <title>Evolutionary Origins and Diversification of the Mycorrhizal Mutualists.</title>
        <authorList>
            <consortium name="DOE Joint Genome Institute"/>
            <consortium name="Mycorrhizal Genomics Consortium"/>
            <person name="Kohler A."/>
            <person name="Kuo A."/>
            <person name="Nagy L.G."/>
            <person name="Floudas D."/>
            <person name="Copeland A."/>
            <person name="Barry K.W."/>
            <person name="Cichocki N."/>
            <person name="Veneault-Fourrey C."/>
            <person name="LaButti K."/>
            <person name="Lindquist E.A."/>
            <person name="Lipzen A."/>
            <person name="Lundell T."/>
            <person name="Morin E."/>
            <person name="Murat C."/>
            <person name="Riley R."/>
            <person name="Ohm R."/>
            <person name="Sun H."/>
            <person name="Tunlid A."/>
            <person name="Henrissat B."/>
            <person name="Grigoriev I.V."/>
            <person name="Hibbett D.S."/>
            <person name="Martin F."/>
        </authorList>
    </citation>
    <scope>NUCLEOTIDE SEQUENCE [LARGE SCALE GENOMIC DNA]</scope>
    <source>
        <strain evidence="2">Foug A</strain>
    </source>
</reference>
<dbReference type="InParanoid" id="A0A0C2ZIP5"/>
<gene>
    <name evidence="1" type="ORF">SCLCIDRAFT_1223557</name>
</gene>
<name>A0A0C2ZIP5_9AGAM</name>